<feature type="compositionally biased region" description="Acidic residues" evidence="2">
    <location>
        <begin position="453"/>
        <end position="463"/>
    </location>
</feature>
<keyword evidence="1" id="KW-0863">Zinc-finger</keyword>
<dbReference type="GO" id="GO:0003676">
    <property type="term" value="F:nucleic acid binding"/>
    <property type="evidence" value="ECO:0007669"/>
    <property type="project" value="InterPro"/>
</dbReference>
<name>A0A8H7WFK1_9HELO</name>
<keyword evidence="1" id="KW-0479">Metal-binding</keyword>
<evidence type="ECO:0000256" key="2">
    <source>
        <dbReference type="SAM" id="MobiDB-lite"/>
    </source>
</evidence>
<dbReference type="SUPFAM" id="SSF57756">
    <property type="entry name" value="Retrovirus zinc finger-like domains"/>
    <property type="match status" value="1"/>
</dbReference>
<reference evidence="4" key="1">
    <citation type="submission" date="2021-02" db="EMBL/GenBank/DDBJ databases">
        <title>Genome sequence Cadophora malorum strain M34.</title>
        <authorList>
            <person name="Stefanovic E."/>
            <person name="Vu D."/>
            <person name="Scully C."/>
            <person name="Dijksterhuis J."/>
            <person name="Roader J."/>
            <person name="Houbraken J."/>
        </authorList>
    </citation>
    <scope>NUCLEOTIDE SEQUENCE</scope>
    <source>
        <strain evidence="4">M34</strain>
    </source>
</reference>
<comment type="caution">
    <text evidence="4">The sequence shown here is derived from an EMBL/GenBank/DDBJ whole genome shotgun (WGS) entry which is preliminary data.</text>
</comment>
<dbReference type="Gene3D" id="4.10.60.10">
    <property type="entry name" value="Zinc finger, CCHC-type"/>
    <property type="match status" value="1"/>
</dbReference>
<keyword evidence="5" id="KW-1185">Reference proteome</keyword>
<evidence type="ECO:0000256" key="1">
    <source>
        <dbReference type="PROSITE-ProRule" id="PRU00047"/>
    </source>
</evidence>
<sequence length="694" mass="77496">MKTADHKSLAPFVNFAMYSSFQFFKDAGMKVISLMEQHRMHHPGFVKWLSIQSYNGAIIDGCKHKADIQEVKFVRKIFKKLFGVDNSVVMLQLSNTYSAKQDGSMPTVNVGMQTYVEGLLRFINSAIHSEKEITFDKKKCTVAVESTYLGVIDPMKTFIEAEIRNRNFSTHNLQTVQGLGKGVIIRVNPGKVNTIFAGDARDDLVANSRFQYGYIYIVTNTSLNPGSYKPPMKNGSDMLRNPATSGLYSAFLWFRKQKLLVDMTIEDTRPCRSCLRLGHEANVCPEKDAGTNLCENCYELGHTKHKCPMPSLDPGVTTRFDMPCFKCGKPGHITKECTTQVCRRCKAVEDHDTIDCKHPWCREHKTTAHTRENCPSSYCKECQVNGHLMGTTYCPKFEACSKCGGNHLSTACKIKSSDGRDATLGYQYSGSQQAEDILKAEQAFHRQQHPELYEQEQQEDAVGGDDAKGGDDEEFEDPHDISKLLGLTPLARDLLLSVDEDDLDGINDAALATGIKQSMEGTHEAAPTHPVQEAAMLQKQPTIPASTNPQASVHPFGQAQGDVVVYENGAQIDYTKTPLPYGTANSYYKLSNQQHKGVFSSPAQANSGVPTRGEPIVIRVSNYLGDLQPGMSMQDIYNQGWKWMNKEGQQVISWYATFASRDWLMMETGFVYSCADQIQQVLTPDEYEALRLDK</sequence>
<dbReference type="GO" id="GO:0008270">
    <property type="term" value="F:zinc ion binding"/>
    <property type="evidence" value="ECO:0007669"/>
    <property type="project" value="UniProtKB-KW"/>
</dbReference>
<dbReference type="SMART" id="SM00343">
    <property type="entry name" value="ZnF_C2HC"/>
    <property type="match status" value="5"/>
</dbReference>
<evidence type="ECO:0000313" key="5">
    <source>
        <dbReference type="Proteomes" id="UP000664132"/>
    </source>
</evidence>
<dbReference type="OrthoDB" id="3564896at2759"/>
<protein>
    <recommendedName>
        <fullName evidence="3">CCHC-type domain-containing protein</fullName>
    </recommendedName>
</protein>
<accession>A0A8H7WFK1</accession>
<dbReference type="Pfam" id="PF00098">
    <property type="entry name" value="zf-CCHC"/>
    <property type="match status" value="1"/>
</dbReference>
<feature type="region of interest" description="Disordered" evidence="2">
    <location>
        <begin position="452"/>
        <end position="476"/>
    </location>
</feature>
<proteinExistence type="predicted"/>
<dbReference type="EMBL" id="JAFJYH010000026">
    <property type="protein sequence ID" value="KAG4423988.1"/>
    <property type="molecule type" value="Genomic_DNA"/>
</dbReference>
<evidence type="ECO:0000259" key="3">
    <source>
        <dbReference type="PROSITE" id="PS50158"/>
    </source>
</evidence>
<dbReference type="AlphaFoldDB" id="A0A8H7WFK1"/>
<feature type="domain" description="CCHC-type" evidence="3">
    <location>
        <begin position="324"/>
        <end position="337"/>
    </location>
</feature>
<gene>
    <name evidence="4" type="ORF">IFR04_002830</name>
</gene>
<keyword evidence="1" id="KW-0862">Zinc</keyword>
<dbReference type="InterPro" id="IPR001878">
    <property type="entry name" value="Znf_CCHC"/>
</dbReference>
<dbReference type="Proteomes" id="UP000664132">
    <property type="component" value="Unassembled WGS sequence"/>
</dbReference>
<dbReference type="InterPro" id="IPR036875">
    <property type="entry name" value="Znf_CCHC_sf"/>
</dbReference>
<evidence type="ECO:0000313" key="4">
    <source>
        <dbReference type="EMBL" id="KAG4423988.1"/>
    </source>
</evidence>
<organism evidence="4 5">
    <name type="scientific">Cadophora malorum</name>
    <dbReference type="NCBI Taxonomy" id="108018"/>
    <lineage>
        <taxon>Eukaryota</taxon>
        <taxon>Fungi</taxon>
        <taxon>Dikarya</taxon>
        <taxon>Ascomycota</taxon>
        <taxon>Pezizomycotina</taxon>
        <taxon>Leotiomycetes</taxon>
        <taxon>Helotiales</taxon>
        <taxon>Ploettnerulaceae</taxon>
        <taxon>Cadophora</taxon>
    </lineage>
</organism>
<dbReference type="PROSITE" id="PS50158">
    <property type="entry name" value="ZF_CCHC"/>
    <property type="match status" value="1"/>
</dbReference>